<keyword evidence="3" id="KW-1185">Reference proteome</keyword>
<dbReference type="AlphaFoldDB" id="A0AAV7MGS7"/>
<feature type="compositionally biased region" description="Basic and acidic residues" evidence="1">
    <location>
        <begin position="110"/>
        <end position="133"/>
    </location>
</feature>
<evidence type="ECO:0000256" key="1">
    <source>
        <dbReference type="SAM" id="MobiDB-lite"/>
    </source>
</evidence>
<dbReference type="EMBL" id="JANPWB010000013">
    <property type="protein sequence ID" value="KAJ1102981.1"/>
    <property type="molecule type" value="Genomic_DNA"/>
</dbReference>
<sequence length="133" mass="14519">MPVISCSAPITGSPMRSKPHEQIQFRAPTPWAAETIVQAIAEQWSRGESSATRERERTALGSTAHAHQRQAKHCYTCRGPAVGDPEVDVRPAGQRLPAYGDVSAEDTETGGERRGRRSGEEAEHRLQGRGECD</sequence>
<proteinExistence type="predicted"/>
<feature type="region of interest" description="Disordered" evidence="1">
    <location>
        <begin position="44"/>
        <end position="133"/>
    </location>
</feature>
<accession>A0AAV7MGS7</accession>
<evidence type="ECO:0000313" key="3">
    <source>
        <dbReference type="Proteomes" id="UP001066276"/>
    </source>
</evidence>
<evidence type="ECO:0000313" key="2">
    <source>
        <dbReference type="EMBL" id="KAJ1102981.1"/>
    </source>
</evidence>
<feature type="region of interest" description="Disordered" evidence="1">
    <location>
        <begin position="1"/>
        <end position="22"/>
    </location>
</feature>
<name>A0AAV7MGS7_PLEWA</name>
<comment type="caution">
    <text evidence="2">The sequence shown here is derived from an EMBL/GenBank/DDBJ whole genome shotgun (WGS) entry which is preliminary data.</text>
</comment>
<dbReference type="Proteomes" id="UP001066276">
    <property type="component" value="Chromosome 9"/>
</dbReference>
<protein>
    <submittedName>
        <fullName evidence="2">Uncharacterized protein</fullName>
    </submittedName>
</protein>
<gene>
    <name evidence="2" type="ORF">NDU88_000415</name>
</gene>
<reference evidence="2" key="1">
    <citation type="journal article" date="2022" name="bioRxiv">
        <title>Sequencing and chromosome-scale assembly of the giantPleurodeles waltlgenome.</title>
        <authorList>
            <person name="Brown T."/>
            <person name="Elewa A."/>
            <person name="Iarovenko S."/>
            <person name="Subramanian E."/>
            <person name="Araus A.J."/>
            <person name="Petzold A."/>
            <person name="Susuki M."/>
            <person name="Suzuki K.-i.T."/>
            <person name="Hayashi T."/>
            <person name="Toyoda A."/>
            <person name="Oliveira C."/>
            <person name="Osipova E."/>
            <person name="Leigh N.D."/>
            <person name="Simon A."/>
            <person name="Yun M.H."/>
        </authorList>
    </citation>
    <scope>NUCLEOTIDE SEQUENCE</scope>
    <source>
        <strain evidence="2">20211129_DDA</strain>
        <tissue evidence="2">Liver</tissue>
    </source>
</reference>
<organism evidence="2 3">
    <name type="scientific">Pleurodeles waltl</name>
    <name type="common">Iberian ribbed newt</name>
    <dbReference type="NCBI Taxonomy" id="8319"/>
    <lineage>
        <taxon>Eukaryota</taxon>
        <taxon>Metazoa</taxon>
        <taxon>Chordata</taxon>
        <taxon>Craniata</taxon>
        <taxon>Vertebrata</taxon>
        <taxon>Euteleostomi</taxon>
        <taxon>Amphibia</taxon>
        <taxon>Batrachia</taxon>
        <taxon>Caudata</taxon>
        <taxon>Salamandroidea</taxon>
        <taxon>Salamandridae</taxon>
        <taxon>Pleurodelinae</taxon>
        <taxon>Pleurodeles</taxon>
    </lineage>
</organism>